<dbReference type="AlphaFoldDB" id="A0A453ITF8"/>
<reference evidence="2" key="2">
    <citation type="journal article" date="2017" name="Nat. Plants">
        <title>The Aegilops tauschii genome reveals multiple impacts of transposons.</title>
        <authorList>
            <person name="Zhao G."/>
            <person name="Zou C."/>
            <person name="Li K."/>
            <person name="Wang K."/>
            <person name="Li T."/>
            <person name="Gao L."/>
            <person name="Zhang X."/>
            <person name="Wang H."/>
            <person name="Yang Z."/>
            <person name="Liu X."/>
            <person name="Jiang W."/>
            <person name="Mao L."/>
            <person name="Kong X."/>
            <person name="Jiao Y."/>
            <person name="Jia J."/>
        </authorList>
    </citation>
    <scope>NUCLEOTIDE SEQUENCE [LARGE SCALE GENOMIC DNA]</scope>
    <source>
        <strain evidence="2">cv. AL8/78</strain>
    </source>
</reference>
<dbReference type="Gramene" id="AET4Gv20670200.1">
    <property type="protein sequence ID" value="AET4Gv20670200.1"/>
    <property type="gene ID" value="AET4Gv20670200"/>
</dbReference>
<evidence type="ECO:0000313" key="1">
    <source>
        <dbReference type="EnsemblPlants" id="AET4Gv20670200.1"/>
    </source>
</evidence>
<name>A0A453ITF8_AEGTS</name>
<reference evidence="1" key="4">
    <citation type="submission" date="2019-03" db="UniProtKB">
        <authorList>
            <consortium name="EnsemblPlants"/>
        </authorList>
    </citation>
    <scope>IDENTIFICATION</scope>
</reference>
<reference evidence="2" key="1">
    <citation type="journal article" date="2014" name="Science">
        <title>Ancient hybridizations among the ancestral genomes of bread wheat.</title>
        <authorList>
            <consortium name="International Wheat Genome Sequencing Consortium,"/>
            <person name="Marcussen T."/>
            <person name="Sandve S.R."/>
            <person name="Heier L."/>
            <person name="Spannagl M."/>
            <person name="Pfeifer M."/>
            <person name="Jakobsen K.S."/>
            <person name="Wulff B.B."/>
            <person name="Steuernagel B."/>
            <person name="Mayer K.F."/>
            <person name="Olsen O.A."/>
        </authorList>
    </citation>
    <scope>NUCLEOTIDE SEQUENCE [LARGE SCALE GENOMIC DNA]</scope>
    <source>
        <strain evidence="2">cv. AL8/78</strain>
    </source>
</reference>
<dbReference type="EnsemblPlants" id="AET4Gv20670200.1">
    <property type="protein sequence ID" value="AET4Gv20670200.1"/>
    <property type="gene ID" value="AET4Gv20670200"/>
</dbReference>
<proteinExistence type="predicted"/>
<accession>A0A453ITF8</accession>
<reference evidence="1" key="5">
    <citation type="journal article" date="2021" name="G3 (Bethesda)">
        <title>Aegilops tauschii genome assembly Aet v5.0 features greater sequence contiguity and improved annotation.</title>
        <authorList>
            <person name="Wang L."/>
            <person name="Zhu T."/>
            <person name="Rodriguez J.C."/>
            <person name="Deal K.R."/>
            <person name="Dubcovsky J."/>
            <person name="McGuire P.E."/>
            <person name="Lux T."/>
            <person name="Spannagl M."/>
            <person name="Mayer K.F.X."/>
            <person name="Baldrich P."/>
            <person name="Meyers B.C."/>
            <person name="Huo N."/>
            <person name="Gu Y.Q."/>
            <person name="Zhou H."/>
            <person name="Devos K.M."/>
            <person name="Bennetzen J.L."/>
            <person name="Unver T."/>
            <person name="Budak H."/>
            <person name="Gulick P.J."/>
            <person name="Galiba G."/>
            <person name="Kalapos B."/>
            <person name="Nelson D.R."/>
            <person name="Li P."/>
            <person name="You F.M."/>
            <person name="Luo M.C."/>
            <person name="Dvorak J."/>
        </authorList>
    </citation>
    <scope>NUCLEOTIDE SEQUENCE [LARGE SCALE GENOMIC DNA]</scope>
    <source>
        <strain evidence="1">cv. AL8/78</strain>
    </source>
</reference>
<organism evidence="1 2">
    <name type="scientific">Aegilops tauschii subsp. strangulata</name>
    <name type="common">Goatgrass</name>
    <dbReference type="NCBI Taxonomy" id="200361"/>
    <lineage>
        <taxon>Eukaryota</taxon>
        <taxon>Viridiplantae</taxon>
        <taxon>Streptophyta</taxon>
        <taxon>Embryophyta</taxon>
        <taxon>Tracheophyta</taxon>
        <taxon>Spermatophyta</taxon>
        <taxon>Magnoliopsida</taxon>
        <taxon>Liliopsida</taxon>
        <taxon>Poales</taxon>
        <taxon>Poaceae</taxon>
        <taxon>BOP clade</taxon>
        <taxon>Pooideae</taxon>
        <taxon>Triticodae</taxon>
        <taxon>Triticeae</taxon>
        <taxon>Triticinae</taxon>
        <taxon>Aegilops</taxon>
    </lineage>
</organism>
<evidence type="ECO:0000313" key="2">
    <source>
        <dbReference type="Proteomes" id="UP000015105"/>
    </source>
</evidence>
<sequence length="67" mass="6994">SAQDFFSGSGLAAPAWAIGADREGSMAMRAASARVGSRFSGLLPIWEGIILRCVRCSFSLACKRSAA</sequence>
<protein>
    <submittedName>
        <fullName evidence="1">Uncharacterized protein</fullName>
    </submittedName>
</protein>
<dbReference type="Proteomes" id="UP000015105">
    <property type="component" value="Chromosome 4D"/>
</dbReference>
<keyword evidence="2" id="KW-1185">Reference proteome</keyword>
<reference evidence="1" key="3">
    <citation type="journal article" date="2017" name="Nature">
        <title>Genome sequence of the progenitor of the wheat D genome Aegilops tauschii.</title>
        <authorList>
            <person name="Luo M.C."/>
            <person name="Gu Y.Q."/>
            <person name="Puiu D."/>
            <person name="Wang H."/>
            <person name="Twardziok S.O."/>
            <person name="Deal K.R."/>
            <person name="Huo N."/>
            <person name="Zhu T."/>
            <person name="Wang L."/>
            <person name="Wang Y."/>
            <person name="McGuire P.E."/>
            <person name="Liu S."/>
            <person name="Long H."/>
            <person name="Ramasamy R.K."/>
            <person name="Rodriguez J.C."/>
            <person name="Van S.L."/>
            <person name="Yuan L."/>
            <person name="Wang Z."/>
            <person name="Xia Z."/>
            <person name="Xiao L."/>
            <person name="Anderson O.D."/>
            <person name="Ouyang S."/>
            <person name="Liang Y."/>
            <person name="Zimin A.V."/>
            <person name="Pertea G."/>
            <person name="Qi P."/>
            <person name="Bennetzen J.L."/>
            <person name="Dai X."/>
            <person name="Dawson M.W."/>
            <person name="Muller H.G."/>
            <person name="Kugler K."/>
            <person name="Rivarola-Duarte L."/>
            <person name="Spannagl M."/>
            <person name="Mayer K.F.X."/>
            <person name="Lu F.H."/>
            <person name="Bevan M.W."/>
            <person name="Leroy P."/>
            <person name="Li P."/>
            <person name="You F.M."/>
            <person name="Sun Q."/>
            <person name="Liu Z."/>
            <person name="Lyons E."/>
            <person name="Wicker T."/>
            <person name="Salzberg S.L."/>
            <person name="Devos K.M."/>
            <person name="Dvorak J."/>
        </authorList>
    </citation>
    <scope>NUCLEOTIDE SEQUENCE [LARGE SCALE GENOMIC DNA]</scope>
    <source>
        <strain evidence="1">cv. AL8/78</strain>
    </source>
</reference>